<dbReference type="HOGENOM" id="CLU_036005_2_0_11"/>
<dbReference type="PANTHER" id="PTHR30468:SF1">
    <property type="entry name" value="ALPHA-KETOGLUTARATE-DEPENDENT SULFONATE DIOXYGENASE"/>
    <property type="match status" value="1"/>
</dbReference>
<keyword evidence="4" id="KW-0560">Oxidoreductase</keyword>
<dbReference type="EMBL" id="AP009493">
    <property type="protein sequence ID" value="BAG22123.1"/>
    <property type="molecule type" value="Genomic_DNA"/>
</dbReference>
<evidence type="ECO:0000313" key="7">
    <source>
        <dbReference type="EMBL" id="BAG22123.1"/>
    </source>
</evidence>
<evidence type="ECO:0000259" key="6">
    <source>
        <dbReference type="Pfam" id="PF02668"/>
    </source>
</evidence>
<sequence>MTMTRTHTATDGATGIRIGELTPFIGAEVTGATFEDLRDPALWEQLTTLLHERELVVVRSLDITPEQQIDLAGRLGRPVPFLMAKYRHPDHEEIMISSNAKKNNLAIGVARVGNFWHQDSSYQRSAPPYTMLHGIDVPGTSGHTLYANAADVYDRLPKEWKLKVEGRTAVHTVAKRQRISPEHAGLSIAEFKALVEEQHPPVEHPLIKTDPTTGRRYVYGAPEYMERVIGFDANENEEFFALLDRLIQDPARVYEHRWTPRDLVIWKCELTYHAATAVEPGVDRTVHRVSIGAREPWAA</sequence>
<proteinExistence type="inferred from homology"/>
<protein>
    <submittedName>
        <fullName evidence="7">Taurine catabolism dioxygenase</fullName>
    </submittedName>
</protein>
<dbReference type="GO" id="GO:0006790">
    <property type="term" value="P:sulfur compound metabolic process"/>
    <property type="evidence" value="ECO:0007669"/>
    <property type="project" value="TreeGrafter"/>
</dbReference>
<keyword evidence="3 7" id="KW-0223">Dioxygenase</keyword>
<organism evidence="7 8">
    <name type="scientific">Streptomyces griseus subsp. griseus (strain JCM 4626 / CBS 651.72 / NBRC 13350 / KCC S-0626 / ISP 5235)</name>
    <dbReference type="NCBI Taxonomy" id="455632"/>
    <lineage>
        <taxon>Bacteria</taxon>
        <taxon>Bacillati</taxon>
        <taxon>Actinomycetota</taxon>
        <taxon>Actinomycetes</taxon>
        <taxon>Kitasatosporales</taxon>
        <taxon>Streptomycetaceae</taxon>
        <taxon>Streptomyces</taxon>
    </lineage>
</organism>
<dbReference type="Pfam" id="PF02668">
    <property type="entry name" value="TauD"/>
    <property type="match status" value="1"/>
</dbReference>
<dbReference type="AlphaFoldDB" id="B1VZJ8"/>
<evidence type="ECO:0000256" key="3">
    <source>
        <dbReference type="ARBA" id="ARBA00022964"/>
    </source>
</evidence>
<dbReference type="InterPro" id="IPR051323">
    <property type="entry name" value="AtsK-like"/>
</dbReference>
<evidence type="ECO:0000256" key="1">
    <source>
        <dbReference type="ARBA" id="ARBA00005896"/>
    </source>
</evidence>
<feature type="domain" description="TauD/TfdA-like" evidence="6">
    <location>
        <begin position="19"/>
        <end position="289"/>
    </location>
</feature>
<name>B1VZJ8_STRGG</name>
<dbReference type="Proteomes" id="UP000001685">
    <property type="component" value="Chromosome"/>
</dbReference>
<dbReference type="GO" id="GO:0005737">
    <property type="term" value="C:cytoplasm"/>
    <property type="evidence" value="ECO:0007669"/>
    <property type="project" value="TreeGrafter"/>
</dbReference>
<dbReference type="eggNOG" id="COG2175">
    <property type="taxonomic scope" value="Bacteria"/>
</dbReference>
<dbReference type="GO" id="GO:0046872">
    <property type="term" value="F:metal ion binding"/>
    <property type="evidence" value="ECO:0007669"/>
    <property type="project" value="UniProtKB-KW"/>
</dbReference>
<keyword evidence="2" id="KW-0479">Metal-binding</keyword>
<dbReference type="PATRIC" id="fig|455632.4.peg.5424"/>
<dbReference type="KEGG" id="sgr:SGR_5294"/>
<evidence type="ECO:0000256" key="2">
    <source>
        <dbReference type="ARBA" id="ARBA00022723"/>
    </source>
</evidence>
<dbReference type="GO" id="GO:0000908">
    <property type="term" value="F:taurine dioxygenase activity"/>
    <property type="evidence" value="ECO:0007669"/>
    <property type="project" value="TreeGrafter"/>
</dbReference>
<gene>
    <name evidence="7" type="ordered locus">SGR_5294</name>
</gene>
<keyword evidence="5" id="KW-0408">Iron</keyword>
<dbReference type="SUPFAM" id="SSF51197">
    <property type="entry name" value="Clavaminate synthase-like"/>
    <property type="match status" value="1"/>
</dbReference>
<dbReference type="RefSeq" id="WP_012381224.1">
    <property type="nucleotide sequence ID" value="NC_010572.1"/>
</dbReference>
<evidence type="ECO:0000313" key="8">
    <source>
        <dbReference type="Proteomes" id="UP000001685"/>
    </source>
</evidence>
<evidence type="ECO:0000256" key="4">
    <source>
        <dbReference type="ARBA" id="ARBA00023002"/>
    </source>
</evidence>
<dbReference type="Gene3D" id="3.60.130.10">
    <property type="entry name" value="Clavaminate synthase-like"/>
    <property type="match status" value="1"/>
</dbReference>
<accession>B1VZJ8</accession>
<dbReference type="InterPro" id="IPR003819">
    <property type="entry name" value="TauD/TfdA-like"/>
</dbReference>
<comment type="similarity">
    <text evidence="1">Belongs to the TfdA dioxygenase family.</text>
</comment>
<dbReference type="PANTHER" id="PTHR30468">
    <property type="entry name" value="ALPHA-KETOGLUTARATE-DEPENDENT SULFONATE DIOXYGENASE"/>
    <property type="match status" value="1"/>
</dbReference>
<evidence type="ECO:0000256" key="5">
    <source>
        <dbReference type="ARBA" id="ARBA00023004"/>
    </source>
</evidence>
<dbReference type="InterPro" id="IPR042098">
    <property type="entry name" value="TauD-like_sf"/>
</dbReference>
<reference evidence="8" key="1">
    <citation type="journal article" date="2008" name="J. Bacteriol.">
        <title>Genome sequence of the streptomycin-producing microorganism Streptomyces griseus IFO 13350.</title>
        <authorList>
            <person name="Ohnishi Y."/>
            <person name="Ishikawa J."/>
            <person name="Hara H."/>
            <person name="Suzuki H."/>
            <person name="Ikenoya M."/>
            <person name="Ikeda H."/>
            <person name="Yamashita A."/>
            <person name="Hattori M."/>
            <person name="Horinouchi S."/>
        </authorList>
    </citation>
    <scope>NUCLEOTIDE SEQUENCE [LARGE SCALE GENOMIC DNA]</scope>
    <source>
        <strain evidence="8">JCM 4626 / NBRC 13350</strain>
    </source>
</reference>